<keyword evidence="3" id="KW-1185">Reference proteome</keyword>
<dbReference type="RefSeq" id="WP_093917396.1">
    <property type="nucleotide sequence ID" value="NZ_FPAJ01000006.1"/>
</dbReference>
<evidence type="ECO:0000313" key="2">
    <source>
        <dbReference type="EMBL" id="SFT11254.1"/>
    </source>
</evidence>
<dbReference type="CDD" id="cd04186">
    <property type="entry name" value="GT_2_like_c"/>
    <property type="match status" value="1"/>
</dbReference>
<sequence>MATETGADVTVIIVSYNTAKLTLRAIETLYANTRETSFDCVVFDNASGDGSAALIRAAFPQVQVISSDQNIGFAAANNRVAAAFDTPYLLLLNPDTETHPAALDELISFAKSRPNAGIWGGRTVFADGSLNISSCWAVPSLRSLFFRAFGIARLFKTSAFVNPEAYGGWSRDSIREVDIVVGCFLLIGRPLWQRLGGFQRKYYMYGEDADLCLRARDLGYRPCITPNAQITHHVGASTARNEEKTIAVMKARASILRDHWPKWKVGPGIALMWLWAALRYLGSRAFTKSRRASAEHWRAVWVRRAEWLRGYA</sequence>
<dbReference type="InterPro" id="IPR029044">
    <property type="entry name" value="Nucleotide-diphossugar_trans"/>
</dbReference>
<proteinExistence type="predicted"/>
<organism evidence="2 3">
    <name type="scientific">Sulfitobacter marinus</name>
    <dbReference type="NCBI Taxonomy" id="394264"/>
    <lineage>
        <taxon>Bacteria</taxon>
        <taxon>Pseudomonadati</taxon>
        <taxon>Pseudomonadota</taxon>
        <taxon>Alphaproteobacteria</taxon>
        <taxon>Rhodobacterales</taxon>
        <taxon>Roseobacteraceae</taxon>
        <taxon>Sulfitobacter</taxon>
    </lineage>
</organism>
<dbReference type="EMBL" id="FPAJ01000006">
    <property type="protein sequence ID" value="SFT11254.1"/>
    <property type="molecule type" value="Genomic_DNA"/>
</dbReference>
<feature type="domain" description="Glycosyltransferase 2-like" evidence="1">
    <location>
        <begin position="10"/>
        <end position="166"/>
    </location>
</feature>
<dbReference type="Proteomes" id="UP000199239">
    <property type="component" value="Unassembled WGS sequence"/>
</dbReference>
<name>A0A1I6VCK9_9RHOB</name>
<dbReference type="InterPro" id="IPR001173">
    <property type="entry name" value="Glyco_trans_2-like"/>
</dbReference>
<dbReference type="PANTHER" id="PTHR43179">
    <property type="entry name" value="RHAMNOSYLTRANSFERASE WBBL"/>
    <property type="match status" value="1"/>
</dbReference>
<evidence type="ECO:0000259" key="1">
    <source>
        <dbReference type="Pfam" id="PF00535"/>
    </source>
</evidence>
<dbReference type="OrthoDB" id="9771846at2"/>
<dbReference type="AlphaFoldDB" id="A0A1I6VCK9"/>
<reference evidence="3" key="1">
    <citation type="submission" date="2016-10" db="EMBL/GenBank/DDBJ databases">
        <authorList>
            <person name="Varghese N."/>
            <person name="Submissions S."/>
        </authorList>
    </citation>
    <scope>NUCLEOTIDE SEQUENCE [LARGE SCALE GENOMIC DNA]</scope>
    <source>
        <strain evidence="3">DSM 23422</strain>
    </source>
</reference>
<protein>
    <recommendedName>
        <fullName evidence="1">Glycosyltransferase 2-like domain-containing protein</fullName>
    </recommendedName>
</protein>
<gene>
    <name evidence="2" type="ORF">SAMN04488040_3211</name>
</gene>
<evidence type="ECO:0000313" key="3">
    <source>
        <dbReference type="Proteomes" id="UP000199239"/>
    </source>
</evidence>
<dbReference type="Gene3D" id="3.90.550.10">
    <property type="entry name" value="Spore Coat Polysaccharide Biosynthesis Protein SpsA, Chain A"/>
    <property type="match status" value="1"/>
</dbReference>
<dbReference type="STRING" id="394264.SAMN04488040_3211"/>
<dbReference type="Pfam" id="PF00535">
    <property type="entry name" value="Glycos_transf_2"/>
    <property type="match status" value="1"/>
</dbReference>
<dbReference type="PANTHER" id="PTHR43179:SF7">
    <property type="entry name" value="RHAMNOSYLTRANSFERASE WBBL"/>
    <property type="match status" value="1"/>
</dbReference>
<dbReference type="SUPFAM" id="SSF53448">
    <property type="entry name" value="Nucleotide-diphospho-sugar transferases"/>
    <property type="match status" value="1"/>
</dbReference>
<accession>A0A1I6VCK9</accession>